<evidence type="ECO:0000256" key="1">
    <source>
        <dbReference type="PROSITE-ProRule" id="PRU00339"/>
    </source>
</evidence>
<dbReference type="Pfam" id="PF00515">
    <property type="entry name" value="TPR_1"/>
    <property type="match status" value="1"/>
</dbReference>
<dbReference type="Gene3D" id="1.25.40.10">
    <property type="entry name" value="Tetratricopeptide repeat domain"/>
    <property type="match status" value="1"/>
</dbReference>
<dbReference type="InterPro" id="IPR025986">
    <property type="entry name" value="RPAP3-like_C"/>
</dbReference>
<dbReference type="InterPro" id="IPR019734">
    <property type="entry name" value="TPR_rpt"/>
</dbReference>
<keyword evidence="5" id="KW-1185">Reference proteome</keyword>
<feature type="compositionally biased region" description="Polar residues" evidence="2">
    <location>
        <begin position="410"/>
        <end position="419"/>
    </location>
</feature>
<dbReference type="SMART" id="SM00028">
    <property type="entry name" value="TPR"/>
    <property type="match status" value="3"/>
</dbReference>
<dbReference type="EMBL" id="CAMGYJ010000008">
    <property type="protein sequence ID" value="CAI0459638.1"/>
    <property type="molecule type" value="Genomic_DNA"/>
</dbReference>
<evidence type="ECO:0000313" key="4">
    <source>
        <dbReference type="EMBL" id="CAI0459638.1"/>
    </source>
</evidence>
<gene>
    <name evidence="4" type="ORF">LITE_LOCUS34102</name>
</gene>
<comment type="caution">
    <text evidence="4">The sequence shown here is derived from an EMBL/GenBank/DDBJ whole genome shotgun (WGS) entry which is preliminary data.</text>
</comment>
<dbReference type="PANTHER" id="PTHR47329:SF1">
    <property type="entry name" value="OS05G0129900 PROTEIN"/>
    <property type="match status" value="1"/>
</dbReference>
<evidence type="ECO:0000259" key="3">
    <source>
        <dbReference type="Pfam" id="PF13877"/>
    </source>
</evidence>
<feature type="region of interest" description="Disordered" evidence="2">
    <location>
        <begin position="392"/>
        <end position="419"/>
    </location>
</feature>
<dbReference type="Proteomes" id="UP001154282">
    <property type="component" value="Unassembled WGS sequence"/>
</dbReference>
<dbReference type="EMBL" id="CAMGYJ010000008">
    <property type="protein sequence ID" value="CAI0459637.1"/>
    <property type="molecule type" value="Genomic_DNA"/>
</dbReference>
<feature type="region of interest" description="Disordered" evidence="2">
    <location>
        <begin position="112"/>
        <end position="137"/>
    </location>
</feature>
<dbReference type="Pfam" id="PF13877">
    <property type="entry name" value="RPAP3_C"/>
    <property type="match status" value="1"/>
</dbReference>
<dbReference type="SUPFAM" id="SSF48452">
    <property type="entry name" value="TPR-like"/>
    <property type="match status" value="1"/>
</dbReference>
<protein>
    <recommendedName>
        <fullName evidence="3">RNA-polymerase II-associated protein 3-like C-terminal domain-containing protein</fullName>
    </recommendedName>
</protein>
<reference evidence="4" key="1">
    <citation type="submission" date="2022-08" db="EMBL/GenBank/DDBJ databases">
        <authorList>
            <person name="Gutierrez-Valencia J."/>
        </authorList>
    </citation>
    <scope>NUCLEOTIDE SEQUENCE</scope>
</reference>
<proteinExistence type="predicted"/>
<dbReference type="PANTHER" id="PTHR47329">
    <property type="entry name" value="OS05G0129900 PROTEIN"/>
    <property type="match status" value="1"/>
</dbReference>
<feature type="domain" description="RNA-polymerase II-associated protein 3-like C-terminal" evidence="3">
    <location>
        <begin position="452"/>
        <end position="541"/>
    </location>
</feature>
<evidence type="ECO:0000313" key="5">
    <source>
        <dbReference type="Proteomes" id="UP001154282"/>
    </source>
</evidence>
<accession>A0AAV0NN22</accession>
<evidence type="ECO:0000256" key="2">
    <source>
        <dbReference type="SAM" id="MobiDB-lite"/>
    </source>
</evidence>
<dbReference type="InterPro" id="IPR011990">
    <property type="entry name" value="TPR-like_helical_dom_sf"/>
</dbReference>
<dbReference type="PROSITE" id="PS50005">
    <property type="entry name" value="TPR"/>
    <property type="match status" value="2"/>
</dbReference>
<feature type="repeat" description="TPR" evidence="1">
    <location>
        <begin position="166"/>
        <end position="199"/>
    </location>
</feature>
<name>A0AAV0NN22_9ROSI</name>
<sequence>MWLGWCLVTVFPLPGKTSRLHLPSQVSFFLASSVSPLPSSLSRNIQNFPPSLSRNIQKLFFLALRSSVLSFSPFMAGASQKQGSDQPVDFQGFLNDLQDWELNLKDRDKKMKPSLASDQIGGNGSSVQKNYASDSSRRTVSGGLFDYSRSIDSIGRISNDENAVDATSEKELGNEYFKQKKFAEAIECYSRSIALSPTAVSYANRAMGYIKLKRRGLFFFLFQEAEDDCTEALNLDDRYIKAYSRRATARKELGKFKESMEDSDFALRLEPNNQEIKKQYDEAKSLYEKKLFQKISGDCKASTKSSAKFGRSDIKVNGGGDVSVLRPSQAASAAVQKDKTKVVPLKRDCLSKYVHVFSLVSTSFGQQEDGGGALGTKALPIEEIETISSVAGSKAERQHVKIPQAPAGPGSSSGQVQNRCKTVKQELKPSVHELASRAASRAMAEAAKNITPPTSAYQFEVSWRRFSGDKTLQAHLLKITPPSALPQIFKNALTAPMLIDIIKCISTFFKDDIDMAVKYLENLTKVPRFSMLIISLSTPDKTDLHKMWDEVFCSEATPIEYAEILDNLRSAYCIG</sequence>
<keyword evidence="1" id="KW-0802">TPR repeat</keyword>
<feature type="compositionally biased region" description="Polar residues" evidence="2">
    <location>
        <begin position="125"/>
        <end position="134"/>
    </location>
</feature>
<organism evidence="4 5">
    <name type="scientific">Linum tenue</name>
    <dbReference type="NCBI Taxonomy" id="586396"/>
    <lineage>
        <taxon>Eukaryota</taxon>
        <taxon>Viridiplantae</taxon>
        <taxon>Streptophyta</taxon>
        <taxon>Embryophyta</taxon>
        <taxon>Tracheophyta</taxon>
        <taxon>Spermatophyta</taxon>
        <taxon>Magnoliopsida</taxon>
        <taxon>eudicotyledons</taxon>
        <taxon>Gunneridae</taxon>
        <taxon>Pentapetalae</taxon>
        <taxon>rosids</taxon>
        <taxon>fabids</taxon>
        <taxon>Malpighiales</taxon>
        <taxon>Linaceae</taxon>
        <taxon>Linum</taxon>
    </lineage>
</organism>
<dbReference type="AlphaFoldDB" id="A0AAV0NN22"/>
<feature type="repeat" description="TPR" evidence="1">
    <location>
        <begin position="240"/>
        <end position="273"/>
    </location>
</feature>